<feature type="compositionally biased region" description="Polar residues" evidence="3">
    <location>
        <begin position="194"/>
        <end position="205"/>
    </location>
</feature>
<dbReference type="InterPro" id="IPR033133">
    <property type="entry name" value="PUM-HD"/>
</dbReference>
<protein>
    <submittedName>
        <fullName evidence="6">Pumilio domain-containing protein C6G9.14</fullName>
    </submittedName>
</protein>
<dbReference type="SUPFAM" id="SSF48371">
    <property type="entry name" value="ARM repeat"/>
    <property type="match status" value="1"/>
</dbReference>
<sequence length="758" mass="82875">MSSEIAPIREDEAEDCGLPSTPEHKGARLGSVWRSPGVALTPIGSPAPLRPEEKLWHEERPHASSFSFGDPFRTQERPNSAPDRVLVPASPGGVFSDLSSEAEALRLCLSAKPHPPSPEQATFHPQPRRHQPWVMPLLESEASPEALAREGTAMTSLLGEGLKHRPKPLAGSDEHSNGQTPAGTSCGTPALDASTPSPEQNGQSKDNLESPKPHHSVQNTPEPTHQYGCGAAISTPSPCAMSSLNQHMLGLPPRFNEGMPLLEALEGGPLLPPPLPAPGASTNVTNGMDYGGFIRPTEVTMPEMHAIWGMPGMRSQDPLTVQQMAMSFQAYHWGAASALGWPRMGPMPPMGASEVPKPNVNGKEVASKENGLAPQTHARTSSDASSGSQSADHKRRDLSSVPSEARELVGQVGQMSRTQAGSKYLQRQLLKGSGAAVEVILKEVEEEIASMMCDPYGNYLCSAAFQACSQVQRRRMLEKLAPCVAQIACDKRGTHALQAFIELLQLEEEQDQLMGAVKGQIVELSMDPNGTHVIQRLLTCFQGSVTDWIFLIIGDRIIEVAHHPYGLCVLKKCISLARHHREFLLEQLARHAMDLVQSPYGNYAIQHALEEWGGRDCEPILEKLEGRMMQLSIQKFSSNVVEKLLTIAPPEFRRKFIWELVESDKMSVLVNSNYGHYVVKRAMQMASGDQREALSEAIRAHLSVLGNRRLRLKWEKVMNGGFGENDLGSLKLDADVTSSSKRPKVKQRLKGSELVREQ</sequence>
<evidence type="ECO:0000313" key="7">
    <source>
        <dbReference type="Proteomes" id="UP001642464"/>
    </source>
</evidence>
<name>A0ABP0JU71_9DINO</name>
<feature type="repeat" description="Pumilio" evidence="2">
    <location>
        <begin position="516"/>
        <end position="559"/>
    </location>
</feature>
<accession>A0ABP0JU71</accession>
<dbReference type="Gene3D" id="1.25.10.10">
    <property type="entry name" value="Leucine-rich Repeat Variant"/>
    <property type="match status" value="1"/>
</dbReference>
<evidence type="ECO:0000256" key="3">
    <source>
        <dbReference type="SAM" id="MobiDB-lite"/>
    </source>
</evidence>
<proteinExistence type="predicted"/>
<evidence type="ECO:0000313" key="6">
    <source>
        <dbReference type="EMBL" id="CAK9017854.1"/>
    </source>
</evidence>
<gene>
    <name evidence="5" type="ORF">SCF082_LOCUS13825</name>
    <name evidence="6" type="ORF">SCF082_LOCUS13836</name>
</gene>
<dbReference type="Pfam" id="PF00806">
    <property type="entry name" value="PUF"/>
    <property type="match status" value="7"/>
</dbReference>
<feature type="compositionally biased region" description="Basic and acidic residues" evidence="3">
    <location>
        <begin position="50"/>
        <end position="62"/>
    </location>
</feature>
<dbReference type="Proteomes" id="UP001642464">
    <property type="component" value="Unassembled WGS sequence"/>
</dbReference>
<dbReference type="PROSITE" id="PS50303">
    <property type="entry name" value="PUM_HD"/>
    <property type="match status" value="1"/>
</dbReference>
<feature type="domain" description="PUM-HD" evidence="4">
    <location>
        <begin position="379"/>
        <end position="722"/>
    </location>
</feature>
<reference evidence="6 7" key="1">
    <citation type="submission" date="2024-02" db="EMBL/GenBank/DDBJ databases">
        <authorList>
            <person name="Chen Y."/>
            <person name="Shah S."/>
            <person name="Dougan E. K."/>
            <person name="Thang M."/>
            <person name="Chan C."/>
        </authorList>
    </citation>
    <scope>NUCLEOTIDE SEQUENCE [LARGE SCALE GENOMIC DNA]</scope>
</reference>
<feature type="repeat" description="Pumilio" evidence="2">
    <location>
        <begin position="443"/>
        <end position="478"/>
    </location>
</feature>
<dbReference type="SMART" id="SM00025">
    <property type="entry name" value="Pumilio"/>
    <property type="match status" value="8"/>
</dbReference>
<feature type="repeat" description="Pumilio" evidence="2">
    <location>
        <begin position="659"/>
        <end position="696"/>
    </location>
</feature>
<dbReference type="InterPro" id="IPR016024">
    <property type="entry name" value="ARM-type_fold"/>
</dbReference>
<dbReference type="EMBL" id="CAXAMM010008580">
    <property type="protein sequence ID" value="CAK9017834.1"/>
    <property type="molecule type" value="Genomic_DNA"/>
</dbReference>
<dbReference type="InterPro" id="IPR001313">
    <property type="entry name" value="Pumilio_RNA-bd_rpt"/>
</dbReference>
<evidence type="ECO:0000256" key="1">
    <source>
        <dbReference type="ARBA" id="ARBA00022737"/>
    </source>
</evidence>
<comment type="caution">
    <text evidence="6">The sequence shown here is derived from an EMBL/GenBank/DDBJ whole genome shotgun (WGS) entry which is preliminary data.</text>
</comment>
<feature type="compositionally biased region" description="Polar residues" evidence="3">
    <location>
        <begin position="177"/>
        <end position="187"/>
    </location>
</feature>
<feature type="region of interest" description="Disordered" evidence="3">
    <location>
        <begin position="737"/>
        <end position="758"/>
    </location>
</feature>
<feature type="region of interest" description="Disordered" evidence="3">
    <location>
        <begin position="162"/>
        <end position="230"/>
    </location>
</feature>
<dbReference type="EMBL" id="CAXAMM010008591">
    <property type="protein sequence ID" value="CAK9017854.1"/>
    <property type="molecule type" value="Genomic_DNA"/>
</dbReference>
<dbReference type="PANTHER" id="PTHR12537:SF13">
    <property type="entry name" value="PUMILIO HOMOLOGY DOMAIN FAMILY MEMBER 4"/>
    <property type="match status" value="1"/>
</dbReference>
<dbReference type="PANTHER" id="PTHR12537">
    <property type="entry name" value="RNA BINDING PROTEIN PUMILIO-RELATED"/>
    <property type="match status" value="1"/>
</dbReference>
<evidence type="ECO:0000256" key="2">
    <source>
        <dbReference type="PROSITE-ProRule" id="PRU00317"/>
    </source>
</evidence>
<feature type="compositionally biased region" description="Low complexity" evidence="3">
    <location>
        <begin position="381"/>
        <end position="390"/>
    </location>
</feature>
<evidence type="ECO:0000259" key="4">
    <source>
        <dbReference type="PROSITE" id="PS50303"/>
    </source>
</evidence>
<feature type="region of interest" description="Disordered" evidence="3">
    <location>
        <begin position="349"/>
        <end position="414"/>
    </location>
</feature>
<feature type="repeat" description="Pumilio" evidence="2">
    <location>
        <begin position="479"/>
        <end position="515"/>
    </location>
</feature>
<dbReference type="PROSITE" id="PS50302">
    <property type="entry name" value="PUM"/>
    <property type="match status" value="6"/>
</dbReference>
<dbReference type="InterPro" id="IPR011989">
    <property type="entry name" value="ARM-like"/>
</dbReference>
<evidence type="ECO:0000313" key="5">
    <source>
        <dbReference type="EMBL" id="CAK9017834.1"/>
    </source>
</evidence>
<feature type="repeat" description="Pumilio" evidence="2">
    <location>
        <begin position="623"/>
        <end position="658"/>
    </location>
</feature>
<organism evidence="6 7">
    <name type="scientific">Durusdinium trenchii</name>
    <dbReference type="NCBI Taxonomy" id="1381693"/>
    <lineage>
        <taxon>Eukaryota</taxon>
        <taxon>Sar</taxon>
        <taxon>Alveolata</taxon>
        <taxon>Dinophyceae</taxon>
        <taxon>Suessiales</taxon>
        <taxon>Symbiodiniaceae</taxon>
        <taxon>Durusdinium</taxon>
    </lineage>
</organism>
<feature type="region of interest" description="Disordered" evidence="3">
    <location>
        <begin position="1"/>
        <end position="89"/>
    </location>
</feature>
<keyword evidence="1" id="KW-0677">Repeat</keyword>
<feature type="repeat" description="Pumilio" evidence="2">
    <location>
        <begin position="587"/>
        <end position="622"/>
    </location>
</feature>
<keyword evidence="7" id="KW-1185">Reference proteome</keyword>